<sequence>MSTNGLSPPGTSTYSSDNMFVGDGTWDSERNSFLLPNLQGLNFAMMQYNGMGNRFRDLPQYHVLIIGHGVLAAIVFIFMIPGAIFIARFWHSKSRQAFKLHVYIQILVVFLSTVILILGWFAVGPERSLTNPHHGIGVALYVCILAQFLWGWLMYKHERKRTSPPIKLPLRIHIHRLFGQDEKHGQKPATNTWRDRFLGAGAGVAALIGAKSLFDRRKNREKGDHDGYRPPRGGEHSMVSQTDVSRVEAGQAPFSPPRDRRYQEVQSDTLTPMSPSRLAPKRRPSVYTLDESDDESHVPRRRPGAGEDNTLKASIAALGFVAGVREWNKNRKQRQISEQAERIRQQEIEEERRYKRNSSHHYPLPEHAQGRRTSMSGTLMTGPEPTMGSNPELSRQNFRAINPDPSRLLSQEFVQNSSSNLAGTALAAGALGAAGGAAAAAHPRPPSHSSPRYNDSRTRLTQPNRQSSFGSNSMSQLNPSAAGPSTASGLPVSVKVKMHNDGRHVTLRRLNEQEAAAEREARRVGTDAGGNGRRARRGSSLSSGGEDAGASRFRRGSNAIRPSSQQPIAAASASPPIVGAPGLQQQPVSPSPHQGLSPAPGPASSGAIVSPGNITSDVGTGTDVSAFDNNRRRRRAERARRDAAAKGARVEFE</sequence>
<gene>
    <name evidence="15" type="ORF">K489DRAFT_349555</name>
</gene>
<dbReference type="GeneID" id="54360203"/>
<proteinExistence type="predicted"/>
<dbReference type="GO" id="GO:0046872">
    <property type="term" value="F:metal ion binding"/>
    <property type="evidence" value="ECO:0007669"/>
    <property type="project" value="UniProtKB-KW"/>
</dbReference>
<feature type="compositionally biased region" description="Polar residues" evidence="11">
    <location>
        <begin position="387"/>
        <end position="398"/>
    </location>
</feature>
<dbReference type="GO" id="GO:0020037">
    <property type="term" value="F:heme binding"/>
    <property type="evidence" value="ECO:0007669"/>
    <property type="project" value="TreeGrafter"/>
</dbReference>
<feature type="region of interest" description="Disordered" evidence="11">
    <location>
        <begin position="349"/>
        <end position="398"/>
    </location>
</feature>
<comment type="cofactor">
    <cofactor evidence="1">
        <name>heme b</name>
        <dbReference type="ChEBI" id="CHEBI:60344"/>
    </cofactor>
</comment>
<evidence type="ECO:0000256" key="11">
    <source>
        <dbReference type="SAM" id="MobiDB-lite"/>
    </source>
</evidence>
<evidence type="ECO:0000256" key="1">
    <source>
        <dbReference type="ARBA" id="ARBA00001970"/>
    </source>
</evidence>
<dbReference type="Gene3D" id="1.20.120.1770">
    <property type="match status" value="1"/>
</dbReference>
<feature type="region of interest" description="Disordered" evidence="11">
    <location>
        <begin position="216"/>
        <end position="310"/>
    </location>
</feature>
<evidence type="ECO:0000256" key="12">
    <source>
        <dbReference type="SAM" id="Phobius"/>
    </source>
</evidence>
<evidence type="ECO:0000313" key="14">
    <source>
        <dbReference type="Proteomes" id="UP000504637"/>
    </source>
</evidence>
<feature type="compositionally biased region" description="Polar residues" evidence="11">
    <location>
        <begin position="264"/>
        <end position="274"/>
    </location>
</feature>
<keyword evidence="10 12" id="KW-0472">Membrane</keyword>
<evidence type="ECO:0000313" key="15">
    <source>
        <dbReference type="RefSeq" id="XP_033464879.1"/>
    </source>
</evidence>
<keyword evidence="8 12" id="KW-1133">Transmembrane helix</keyword>
<reference evidence="15" key="1">
    <citation type="submission" date="2020-01" db="EMBL/GenBank/DDBJ databases">
        <authorList>
            <consortium name="DOE Joint Genome Institute"/>
            <person name="Haridas S."/>
            <person name="Albert R."/>
            <person name="Binder M."/>
            <person name="Bloem J."/>
            <person name="Labutti K."/>
            <person name="Salamov A."/>
            <person name="Andreopoulos B."/>
            <person name="Baker S.E."/>
            <person name="Barry K."/>
            <person name="Bills G."/>
            <person name="Bluhm B.H."/>
            <person name="Cannon C."/>
            <person name="Castanera R."/>
            <person name="Culley D.E."/>
            <person name="Daum C."/>
            <person name="Ezra D."/>
            <person name="Gonzalez J.B."/>
            <person name="Henrissat B."/>
            <person name="Kuo A."/>
            <person name="Liang C."/>
            <person name="Lipzen A."/>
            <person name="Lutzoni F."/>
            <person name="Magnuson J."/>
            <person name="Mondo S."/>
            <person name="Nolan M."/>
            <person name="Ohm R."/>
            <person name="Pangilinan J."/>
            <person name="Park H.-J."/>
            <person name="Ramirez L."/>
            <person name="Alfaro M."/>
            <person name="Sun H."/>
            <person name="Tritt A."/>
            <person name="Yoshinaga Y."/>
            <person name="Zwiers L.-H."/>
            <person name="Turgeon B.G."/>
            <person name="Goodwin S.B."/>
            <person name="Spatafora J.W."/>
            <person name="Crous P.W."/>
            <person name="Grigoriev I.V."/>
        </authorList>
    </citation>
    <scope>NUCLEOTIDE SEQUENCE</scope>
    <source>
        <strain evidence="15">CBS 342.82</strain>
    </source>
</reference>
<evidence type="ECO:0000256" key="8">
    <source>
        <dbReference type="ARBA" id="ARBA00022989"/>
    </source>
</evidence>
<feature type="compositionally biased region" description="Polar residues" evidence="11">
    <location>
        <begin position="612"/>
        <end position="623"/>
    </location>
</feature>
<feature type="transmembrane region" description="Helical" evidence="12">
    <location>
        <begin position="197"/>
        <end position="214"/>
    </location>
</feature>
<dbReference type="Proteomes" id="UP000504637">
    <property type="component" value="Unplaced"/>
</dbReference>
<dbReference type="GO" id="GO:0140575">
    <property type="term" value="F:transmembrane monodehydroascorbate reductase activity"/>
    <property type="evidence" value="ECO:0007669"/>
    <property type="project" value="InterPro"/>
</dbReference>
<dbReference type="InterPro" id="IPR045150">
    <property type="entry name" value="CYB561D1/2"/>
</dbReference>
<reference evidence="15" key="2">
    <citation type="submission" date="2020-04" db="EMBL/GenBank/DDBJ databases">
        <authorList>
            <consortium name="NCBI Genome Project"/>
        </authorList>
    </citation>
    <scope>NUCLEOTIDE SEQUENCE</scope>
    <source>
        <strain evidence="15">CBS 342.82</strain>
    </source>
</reference>
<keyword evidence="5 12" id="KW-0812">Transmembrane</keyword>
<feature type="compositionally biased region" description="Basic and acidic residues" evidence="11">
    <location>
        <begin position="639"/>
        <end position="653"/>
    </location>
</feature>
<dbReference type="RefSeq" id="XP_033464879.1">
    <property type="nucleotide sequence ID" value="XM_033602403.1"/>
</dbReference>
<reference evidence="15" key="3">
    <citation type="submission" date="2025-08" db="UniProtKB">
        <authorList>
            <consortium name="RefSeq"/>
        </authorList>
    </citation>
    <scope>IDENTIFICATION</scope>
    <source>
        <strain evidence="15">CBS 342.82</strain>
    </source>
</reference>
<feature type="compositionally biased region" description="Polar residues" evidence="11">
    <location>
        <begin position="459"/>
        <end position="488"/>
    </location>
</feature>
<feature type="region of interest" description="Disordered" evidence="11">
    <location>
        <begin position="437"/>
        <end position="653"/>
    </location>
</feature>
<evidence type="ECO:0000256" key="4">
    <source>
        <dbReference type="ARBA" id="ARBA00022617"/>
    </source>
</evidence>
<evidence type="ECO:0000256" key="2">
    <source>
        <dbReference type="ARBA" id="ARBA00004141"/>
    </source>
</evidence>
<feature type="compositionally biased region" description="Basic and acidic residues" evidence="11">
    <location>
        <begin position="498"/>
        <end position="525"/>
    </location>
</feature>
<keyword evidence="7" id="KW-0249">Electron transport</keyword>
<keyword evidence="3" id="KW-0813">Transport</keyword>
<protein>
    <recommendedName>
        <fullName evidence="13">Cytochrome b561 domain-containing protein</fullName>
    </recommendedName>
</protein>
<feature type="transmembrane region" description="Helical" evidence="12">
    <location>
        <begin position="135"/>
        <end position="155"/>
    </location>
</feature>
<feature type="compositionally biased region" description="Low complexity" evidence="11">
    <location>
        <begin position="562"/>
        <end position="577"/>
    </location>
</feature>
<feature type="compositionally biased region" description="Basic and acidic residues" evidence="11">
    <location>
        <begin position="216"/>
        <end position="235"/>
    </location>
</feature>
<feature type="domain" description="Cytochrome b561" evidence="13">
    <location>
        <begin position="67"/>
        <end position="211"/>
    </location>
</feature>
<dbReference type="GO" id="GO:0016020">
    <property type="term" value="C:membrane"/>
    <property type="evidence" value="ECO:0007669"/>
    <property type="project" value="UniProtKB-SubCell"/>
</dbReference>
<evidence type="ECO:0000256" key="3">
    <source>
        <dbReference type="ARBA" id="ARBA00022448"/>
    </source>
</evidence>
<evidence type="ECO:0000256" key="10">
    <source>
        <dbReference type="ARBA" id="ARBA00023136"/>
    </source>
</evidence>
<evidence type="ECO:0000256" key="9">
    <source>
        <dbReference type="ARBA" id="ARBA00023004"/>
    </source>
</evidence>
<keyword evidence="6" id="KW-0479">Metal-binding</keyword>
<keyword evidence="9" id="KW-0408">Iron</keyword>
<feature type="compositionally biased region" description="Polar residues" evidence="11">
    <location>
        <begin position="583"/>
        <end position="594"/>
    </location>
</feature>
<feature type="transmembrane region" description="Helical" evidence="12">
    <location>
        <begin position="102"/>
        <end position="123"/>
    </location>
</feature>
<dbReference type="CDD" id="cd08760">
    <property type="entry name" value="Cyt_b561_FRRS1_like"/>
    <property type="match status" value="1"/>
</dbReference>
<organism evidence="15">
    <name type="scientific">Dissoconium aciculare CBS 342.82</name>
    <dbReference type="NCBI Taxonomy" id="1314786"/>
    <lineage>
        <taxon>Eukaryota</taxon>
        <taxon>Fungi</taxon>
        <taxon>Dikarya</taxon>
        <taxon>Ascomycota</taxon>
        <taxon>Pezizomycotina</taxon>
        <taxon>Dothideomycetes</taxon>
        <taxon>Dothideomycetidae</taxon>
        <taxon>Mycosphaerellales</taxon>
        <taxon>Dissoconiaceae</taxon>
        <taxon>Dissoconium</taxon>
    </lineage>
</organism>
<evidence type="ECO:0000256" key="5">
    <source>
        <dbReference type="ARBA" id="ARBA00022692"/>
    </source>
</evidence>
<dbReference type="SMART" id="SM00665">
    <property type="entry name" value="B561"/>
    <property type="match status" value="1"/>
</dbReference>
<comment type="subcellular location">
    <subcellularLocation>
        <location evidence="2">Membrane</location>
        <topology evidence="2">Multi-pass membrane protein</topology>
    </subcellularLocation>
</comment>
<keyword evidence="4" id="KW-0349">Heme</keyword>
<dbReference type="InterPro" id="IPR006593">
    <property type="entry name" value="Cyt_b561/ferric_Rdtase_TM"/>
</dbReference>
<name>A0A6J3MIV6_9PEZI</name>
<dbReference type="PANTHER" id="PTHR15422">
    <property type="entry name" value="OS05G0565100 PROTEIN"/>
    <property type="match status" value="1"/>
</dbReference>
<accession>A0A6J3MIV6</accession>
<dbReference type="OrthoDB" id="19261at2759"/>
<dbReference type="AlphaFoldDB" id="A0A6J3MIV6"/>
<dbReference type="PANTHER" id="PTHR15422:SF24">
    <property type="entry name" value="DOMON RELATED DOMAIN-CONTAINING PROTEIN"/>
    <property type="match status" value="1"/>
</dbReference>
<evidence type="ECO:0000256" key="6">
    <source>
        <dbReference type="ARBA" id="ARBA00022723"/>
    </source>
</evidence>
<feature type="transmembrane region" description="Helical" evidence="12">
    <location>
        <begin position="61"/>
        <end position="90"/>
    </location>
</feature>
<evidence type="ECO:0000259" key="13">
    <source>
        <dbReference type="SMART" id="SM00665"/>
    </source>
</evidence>
<evidence type="ECO:0000256" key="7">
    <source>
        <dbReference type="ARBA" id="ARBA00022982"/>
    </source>
</evidence>
<keyword evidence="14" id="KW-1185">Reference proteome</keyword>